<dbReference type="Proteomes" id="UP000231143">
    <property type="component" value="Unassembled WGS sequence"/>
</dbReference>
<evidence type="ECO:0000313" key="1">
    <source>
        <dbReference type="EMBL" id="PIP86964.1"/>
    </source>
</evidence>
<proteinExistence type="predicted"/>
<sequence>MNNFESYTSEENKYENGLSEEDVAHIVQKINNERLIADDDVEYFIITNANGRTFIPKHKYIPVANENGGYSNVEIGEYIKQKLDEYES</sequence>
<dbReference type="EMBL" id="PCTT01000037">
    <property type="protein sequence ID" value="PIP86964.1"/>
    <property type="molecule type" value="Genomic_DNA"/>
</dbReference>
<gene>
    <name evidence="1" type="ORF">COW81_02770</name>
</gene>
<evidence type="ECO:0000313" key="2">
    <source>
        <dbReference type="Proteomes" id="UP000231143"/>
    </source>
</evidence>
<dbReference type="AlphaFoldDB" id="A0A2H0DXR7"/>
<organism evidence="1 2">
    <name type="scientific">Candidatus Campbellbacteria bacterium CG22_combo_CG10-13_8_21_14_all_36_13</name>
    <dbReference type="NCBI Taxonomy" id="1974529"/>
    <lineage>
        <taxon>Bacteria</taxon>
        <taxon>Candidatus Campbelliibacteriota</taxon>
    </lineage>
</organism>
<accession>A0A2H0DXR7</accession>
<comment type="caution">
    <text evidence="1">The sequence shown here is derived from an EMBL/GenBank/DDBJ whole genome shotgun (WGS) entry which is preliminary data.</text>
</comment>
<name>A0A2H0DXR7_9BACT</name>
<protein>
    <submittedName>
        <fullName evidence="1">Uncharacterized protein</fullName>
    </submittedName>
</protein>
<reference evidence="1 2" key="1">
    <citation type="submission" date="2017-09" db="EMBL/GenBank/DDBJ databases">
        <title>Depth-based differentiation of microbial function through sediment-hosted aquifers and enrichment of novel symbionts in the deep terrestrial subsurface.</title>
        <authorList>
            <person name="Probst A.J."/>
            <person name="Ladd B."/>
            <person name="Jarett J.K."/>
            <person name="Geller-Mcgrath D.E."/>
            <person name="Sieber C.M."/>
            <person name="Emerson J.B."/>
            <person name="Anantharaman K."/>
            <person name="Thomas B.C."/>
            <person name="Malmstrom R."/>
            <person name="Stieglmeier M."/>
            <person name="Klingl A."/>
            <person name="Woyke T."/>
            <person name="Ryan C.M."/>
            <person name="Banfield J.F."/>
        </authorList>
    </citation>
    <scope>NUCLEOTIDE SEQUENCE [LARGE SCALE GENOMIC DNA]</scope>
    <source>
        <strain evidence="1">CG22_combo_CG10-13_8_21_14_all_36_13</strain>
    </source>
</reference>